<dbReference type="Proteomes" id="UP000285712">
    <property type="component" value="Unassembled WGS sequence"/>
</dbReference>
<dbReference type="Proteomes" id="UP000265427">
    <property type="component" value="Unassembled WGS sequence"/>
</dbReference>
<evidence type="ECO:0000313" key="8">
    <source>
        <dbReference type="Proteomes" id="UP000285430"/>
    </source>
</evidence>
<dbReference type="OrthoDB" id="68033at2759"/>
<gene>
    <name evidence="5" type="ORF">B5M09_002440</name>
    <name evidence="3" type="ORF">DYB35_004072</name>
    <name evidence="2" type="ORF">DYB36_001360</name>
    <name evidence="4" type="ORF">DYB37_007041</name>
    <name evidence="1" type="ORF">H257_03684</name>
</gene>
<dbReference type="EMBL" id="QUTG01003640">
    <property type="protein sequence ID" value="RHY90813.1"/>
    <property type="molecule type" value="Genomic_DNA"/>
</dbReference>
<dbReference type="EMBL" id="QUTH01000684">
    <property type="protein sequence ID" value="RHZ33170.1"/>
    <property type="molecule type" value="Genomic_DNA"/>
</dbReference>
<dbReference type="GeneID" id="20805680"/>
<evidence type="ECO:0000313" key="2">
    <source>
        <dbReference type="EMBL" id="RHY10533.1"/>
    </source>
</evidence>
<dbReference type="EMBL" id="QUSZ01005251">
    <property type="protein sequence ID" value="RHY10533.1"/>
    <property type="molecule type" value="Genomic_DNA"/>
</dbReference>
<keyword evidence="7" id="KW-1185">Reference proteome</keyword>
<sequence>MTKKSNRPRVDLRIVVDEAPDVVVRAADSMQPPPPLAGCGVNDNESGDEAWWLSGYCLPPPGHLGAHSVPVTSSKDRRLDVFTTPTQEARPTPARTCFDHFVLRPATSSATLQAKVPSVEPSVPMLSSVGHRRGGAVLLPSISSLISISPPTAKRSSADAVLDLHEITNNRLVKQFKLV</sequence>
<proteinExistence type="predicted"/>
<dbReference type="EMBL" id="KI913119">
    <property type="protein sequence ID" value="ETV84494.1"/>
    <property type="molecule type" value="Genomic_DNA"/>
</dbReference>
<evidence type="ECO:0000313" key="7">
    <source>
        <dbReference type="Proteomes" id="UP000284702"/>
    </source>
</evidence>
<accession>W4GZP9</accession>
<dbReference type="Proteomes" id="UP000284702">
    <property type="component" value="Unassembled WGS sequence"/>
</dbReference>
<evidence type="ECO:0000313" key="1">
    <source>
        <dbReference type="EMBL" id="ETV84494.1"/>
    </source>
</evidence>
<reference evidence="1" key="1">
    <citation type="submission" date="2013-12" db="EMBL/GenBank/DDBJ databases">
        <title>The Genome Sequence of Aphanomyces astaci APO3.</title>
        <authorList>
            <consortium name="The Broad Institute Genomics Platform"/>
            <person name="Russ C."/>
            <person name="Tyler B."/>
            <person name="van West P."/>
            <person name="Dieguez-Uribeondo J."/>
            <person name="Young S.K."/>
            <person name="Zeng Q."/>
            <person name="Gargeya S."/>
            <person name="Fitzgerald M."/>
            <person name="Abouelleil A."/>
            <person name="Alvarado L."/>
            <person name="Chapman S.B."/>
            <person name="Gainer-Dewar J."/>
            <person name="Goldberg J."/>
            <person name="Griggs A."/>
            <person name="Gujja S."/>
            <person name="Hansen M."/>
            <person name="Howarth C."/>
            <person name="Imamovic A."/>
            <person name="Ireland A."/>
            <person name="Larimer J."/>
            <person name="McCowan C."/>
            <person name="Murphy C."/>
            <person name="Pearson M."/>
            <person name="Poon T.W."/>
            <person name="Priest M."/>
            <person name="Roberts A."/>
            <person name="Saif S."/>
            <person name="Shea T."/>
            <person name="Sykes S."/>
            <person name="Wortman J."/>
            <person name="Nusbaum C."/>
            <person name="Birren B."/>
        </authorList>
    </citation>
    <scope>NUCLEOTIDE SEQUENCE [LARGE SCALE GENOMIC DNA]</scope>
    <source>
        <strain evidence="1">APO3</strain>
    </source>
</reference>
<evidence type="ECO:0000313" key="9">
    <source>
        <dbReference type="Proteomes" id="UP000285712"/>
    </source>
</evidence>
<dbReference type="Proteomes" id="UP000285430">
    <property type="component" value="Unassembled WGS sequence"/>
</dbReference>
<dbReference type="RefSeq" id="XP_009826186.1">
    <property type="nucleotide sequence ID" value="XM_009827884.1"/>
</dbReference>
<dbReference type="AlphaFoldDB" id="W4GZP9"/>
<evidence type="ECO:0000313" key="5">
    <source>
        <dbReference type="EMBL" id="RQM21151.1"/>
    </source>
</evidence>
<evidence type="ECO:0000313" key="6">
    <source>
        <dbReference type="Proteomes" id="UP000265427"/>
    </source>
</evidence>
<dbReference type="VEuPathDB" id="FungiDB:H257_03684"/>
<reference evidence="5 7" key="2">
    <citation type="submission" date="2018-07" db="EMBL/GenBank/DDBJ databases">
        <title>Annotation of Aphanomyces astaci genome assembly.</title>
        <authorList>
            <person name="Studholme D.J."/>
        </authorList>
    </citation>
    <scope>NUCLEOTIDE SEQUENCE [LARGE SCALE GENOMIC DNA]</scope>
    <source>
        <strain evidence="5">Pc</strain>
    </source>
</reference>
<evidence type="ECO:0000313" key="4">
    <source>
        <dbReference type="EMBL" id="RHZ33170.1"/>
    </source>
</evidence>
<evidence type="ECO:0000313" key="3">
    <source>
        <dbReference type="EMBL" id="RHY90813.1"/>
    </source>
</evidence>
<reference evidence="6 8" key="3">
    <citation type="submission" date="2018-08" db="EMBL/GenBank/DDBJ databases">
        <title>Aphanomyces genome sequencing and annotation.</title>
        <authorList>
            <person name="Minardi D."/>
            <person name="Oidtmann B."/>
            <person name="Van Der Giezen M."/>
            <person name="Studholme D.J."/>
        </authorList>
    </citation>
    <scope>NUCLEOTIDE SEQUENCE [LARGE SCALE GENOMIC DNA]</scope>
    <source>
        <strain evidence="4 8">Da</strain>
        <strain evidence="2 6">Kv</strain>
        <strain evidence="3 9">Sv</strain>
    </source>
</reference>
<name>W4GZP9_APHAT</name>
<organism evidence="1">
    <name type="scientific">Aphanomyces astaci</name>
    <name type="common">Crayfish plague agent</name>
    <dbReference type="NCBI Taxonomy" id="112090"/>
    <lineage>
        <taxon>Eukaryota</taxon>
        <taxon>Sar</taxon>
        <taxon>Stramenopiles</taxon>
        <taxon>Oomycota</taxon>
        <taxon>Saprolegniomycetes</taxon>
        <taxon>Saprolegniales</taxon>
        <taxon>Verrucalvaceae</taxon>
        <taxon>Aphanomyces</taxon>
    </lineage>
</organism>
<protein>
    <submittedName>
        <fullName evidence="1">Uncharacterized protein</fullName>
    </submittedName>
</protein>
<dbReference type="EMBL" id="MZMZ02003646">
    <property type="protein sequence ID" value="RQM21151.1"/>
    <property type="molecule type" value="Genomic_DNA"/>
</dbReference>